<gene>
    <name evidence="1" type="ORF">N799_01080</name>
</gene>
<proteinExistence type="predicted"/>
<dbReference type="RefSeq" id="WP_036206479.1">
    <property type="nucleotide sequence ID" value="NZ_AVPT01000001.1"/>
</dbReference>
<name>A0A0A0F603_9GAMM</name>
<sequence>MTYRFELREHTQDGQVIDLPAGDQWHPAFVPAWRAALTQARERARLADVRICVRLFDSTERMYALTYVYPCGR</sequence>
<accession>A0A0A0F603</accession>
<evidence type="ECO:0000313" key="2">
    <source>
        <dbReference type="Proteomes" id="UP000029989"/>
    </source>
</evidence>
<organism evidence="1 2">
    <name type="scientific">Lysobacter arseniciresistens ZS79</name>
    <dbReference type="NCBI Taxonomy" id="913325"/>
    <lineage>
        <taxon>Bacteria</taxon>
        <taxon>Pseudomonadati</taxon>
        <taxon>Pseudomonadota</taxon>
        <taxon>Gammaproteobacteria</taxon>
        <taxon>Lysobacterales</taxon>
        <taxon>Lysobacteraceae</taxon>
        <taxon>Novilysobacter</taxon>
    </lineage>
</organism>
<dbReference type="STRING" id="913325.N799_01080"/>
<protein>
    <submittedName>
        <fullName evidence="1">Uncharacterized protein</fullName>
    </submittedName>
</protein>
<dbReference type="Proteomes" id="UP000029989">
    <property type="component" value="Unassembled WGS sequence"/>
</dbReference>
<dbReference type="EMBL" id="AVPT01000001">
    <property type="protein sequence ID" value="KGM57788.1"/>
    <property type="molecule type" value="Genomic_DNA"/>
</dbReference>
<dbReference type="OrthoDB" id="6025933at2"/>
<comment type="caution">
    <text evidence="1">The sequence shown here is derived from an EMBL/GenBank/DDBJ whole genome shotgun (WGS) entry which is preliminary data.</text>
</comment>
<evidence type="ECO:0000313" key="1">
    <source>
        <dbReference type="EMBL" id="KGM57788.1"/>
    </source>
</evidence>
<keyword evidence="2" id="KW-1185">Reference proteome</keyword>
<reference evidence="1 2" key="1">
    <citation type="journal article" date="2015" name="Stand. Genomic Sci.">
        <title>Genomic information of the arsenic-resistant bacterium Lysobacter arseniciresistens type strain ZS79(T) and comparison of Lysobacter draft genomes.</title>
        <authorList>
            <person name="Liu L."/>
            <person name="Zhang S."/>
            <person name="Luo M."/>
            <person name="Wang G."/>
        </authorList>
    </citation>
    <scope>NUCLEOTIDE SEQUENCE [LARGE SCALE GENOMIC DNA]</scope>
    <source>
        <strain evidence="1 2">ZS79</strain>
    </source>
</reference>
<dbReference type="AlphaFoldDB" id="A0A0A0F603"/>